<dbReference type="CDD" id="cd07061">
    <property type="entry name" value="HP_HAP_like"/>
    <property type="match status" value="1"/>
</dbReference>
<proteinExistence type="predicted"/>
<evidence type="ECO:0000256" key="2">
    <source>
        <dbReference type="ARBA" id="ARBA00022737"/>
    </source>
</evidence>
<protein>
    <recommendedName>
        <fullName evidence="6">NACHT domain-containing protein</fullName>
    </recommendedName>
</protein>
<dbReference type="SUPFAM" id="SSF53254">
    <property type="entry name" value="Phosphoglycerate mutase-like"/>
    <property type="match status" value="1"/>
</dbReference>
<reference evidence="7" key="1">
    <citation type="submission" date="2021-01" db="EMBL/GenBank/DDBJ databases">
        <authorList>
            <person name="Kaushik A."/>
        </authorList>
    </citation>
    <scope>NUCLEOTIDE SEQUENCE</scope>
    <source>
        <strain evidence="7">AG3-T5</strain>
    </source>
</reference>
<dbReference type="Pfam" id="PF00328">
    <property type="entry name" value="His_Phos_2"/>
    <property type="match status" value="1"/>
</dbReference>
<dbReference type="InterPro" id="IPR007111">
    <property type="entry name" value="NACHT_NTPase"/>
</dbReference>
<feature type="compositionally biased region" description="Low complexity" evidence="5">
    <location>
        <begin position="51"/>
        <end position="75"/>
    </location>
</feature>
<dbReference type="EMBL" id="CAJMWW010000039">
    <property type="protein sequence ID" value="CAE6404678.1"/>
    <property type="molecule type" value="Genomic_DNA"/>
</dbReference>
<dbReference type="InterPro" id="IPR020472">
    <property type="entry name" value="WD40_PAC1"/>
</dbReference>
<dbReference type="InterPro" id="IPR033379">
    <property type="entry name" value="Acid_Pase_AS"/>
</dbReference>
<dbReference type="InterPro" id="IPR027417">
    <property type="entry name" value="P-loop_NTPase"/>
</dbReference>
<dbReference type="InterPro" id="IPR000560">
    <property type="entry name" value="His_Pase_clade-2"/>
</dbReference>
<dbReference type="SUPFAM" id="SSF50978">
    <property type="entry name" value="WD40 repeat-like"/>
    <property type="match status" value="1"/>
</dbReference>
<keyword evidence="3" id="KW-0378">Hydrolase</keyword>
<feature type="compositionally biased region" description="Polar residues" evidence="5">
    <location>
        <begin position="32"/>
        <end position="42"/>
    </location>
</feature>
<keyword evidence="1 4" id="KW-0853">WD repeat</keyword>
<dbReference type="InterPro" id="IPR056884">
    <property type="entry name" value="NPHP3-like_N"/>
</dbReference>
<dbReference type="InterPro" id="IPR015943">
    <property type="entry name" value="WD40/YVTN_repeat-like_dom_sf"/>
</dbReference>
<evidence type="ECO:0000313" key="7">
    <source>
        <dbReference type="EMBL" id="CAE6404678.1"/>
    </source>
</evidence>
<evidence type="ECO:0000256" key="3">
    <source>
        <dbReference type="ARBA" id="ARBA00022801"/>
    </source>
</evidence>
<dbReference type="CDD" id="cd00200">
    <property type="entry name" value="WD40"/>
    <property type="match status" value="1"/>
</dbReference>
<dbReference type="GO" id="GO:0003993">
    <property type="term" value="F:acid phosphatase activity"/>
    <property type="evidence" value="ECO:0007669"/>
    <property type="project" value="TreeGrafter"/>
</dbReference>
<dbReference type="Pfam" id="PF24883">
    <property type="entry name" value="NPHP3_N"/>
    <property type="match status" value="1"/>
</dbReference>
<feature type="repeat" description="WD" evidence="4">
    <location>
        <begin position="939"/>
        <end position="979"/>
    </location>
</feature>
<dbReference type="PANTHER" id="PTHR20963:SF23">
    <property type="entry name" value="3-PHYTASE"/>
    <property type="match status" value="1"/>
</dbReference>
<evidence type="ECO:0000256" key="5">
    <source>
        <dbReference type="SAM" id="MobiDB-lite"/>
    </source>
</evidence>
<dbReference type="InterPro" id="IPR029033">
    <property type="entry name" value="His_PPase_superfam"/>
</dbReference>
<evidence type="ECO:0000256" key="4">
    <source>
        <dbReference type="PROSITE-ProRule" id="PRU00221"/>
    </source>
</evidence>
<dbReference type="PRINTS" id="PR00320">
    <property type="entry name" value="GPROTEINBRPT"/>
</dbReference>
<dbReference type="InterPro" id="IPR036322">
    <property type="entry name" value="WD40_repeat_dom_sf"/>
</dbReference>
<dbReference type="Gene3D" id="3.40.50.1240">
    <property type="entry name" value="Phosphoglycerate mutase-like"/>
    <property type="match status" value="1"/>
</dbReference>
<keyword evidence="2" id="KW-0677">Repeat</keyword>
<comment type="caution">
    <text evidence="7">The sequence shown here is derived from an EMBL/GenBank/DDBJ whole genome shotgun (WGS) entry which is preliminary data.</text>
</comment>
<dbReference type="PROSITE" id="PS50082">
    <property type="entry name" value="WD_REPEATS_2"/>
    <property type="match status" value="4"/>
</dbReference>
<evidence type="ECO:0000259" key="6">
    <source>
        <dbReference type="PROSITE" id="PS50837"/>
    </source>
</evidence>
<evidence type="ECO:0000313" key="8">
    <source>
        <dbReference type="Proteomes" id="UP000663841"/>
    </source>
</evidence>
<dbReference type="Gene3D" id="2.130.10.10">
    <property type="entry name" value="YVTN repeat-like/Quinoprotein amine dehydrogenase"/>
    <property type="match status" value="2"/>
</dbReference>
<feature type="repeat" description="WD" evidence="4">
    <location>
        <begin position="981"/>
        <end position="1014"/>
    </location>
</feature>
<dbReference type="InterPro" id="IPR001680">
    <property type="entry name" value="WD40_rpt"/>
</dbReference>
<feature type="repeat" description="WD" evidence="4">
    <location>
        <begin position="1034"/>
        <end position="1059"/>
    </location>
</feature>
<organism evidence="7 8">
    <name type="scientific">Rhizoctonia solani</name>
    <dbReference type="NCBI Taxonomy" id="456999"/>
    <lineage>
        <taxon>Eukaryota</taxon>
        <taxon>Fungi</taxon>
        <taxon>Dikarya</taxon>
        <taxon>Basidiomycota</taxon>
        <taxon>Agaricomycotina</taxon>
        <taxon>Agaricomycetes</taxon>
        <taxon>Cantharellales</taxon>
        <taxon>Ceratobasidiaceae</taxon>
        <taxon>Rhizoctonia</taxon>
    </lineage>
</organism>
<dbReference type="InterPro" id="IPR019775">
    <property type="entry name" value="WD40_repeat_CS"/>
</dbReference>
<dbReference type="PROSITE" id="PS50294">
    <property type="entry name" value="WD_REPEATS_REGION"/>
    <property type="match status" value="3"/>
</dbReference>
<feature type="region of interest" description="Disordered" evidence="5">
    <location>
        <begin position="32"/>
        <end position="75"/>
    </location>
</feature>
<gene>
    <name evidence="7" type="ORF">RDB_LOCUS12652</name>
</gene>
<feature type="compositionally biased region" description="Low complexity" evidence="5">
    <location>
        <begin position="1"/>
        <end position="12"/>
    </location>
</feature>
<dbReference type="Proteomes" id="UP000663841">
    <property type="component" value="Unassembled WGS sequence"/>
</dbReference>
<name>A0A8H3A3S4_9AGAM</name>
<evidence type="ECO:0000256" key="1">
    <source>
        <dbReference type="ARBA" id="ARBA00022574"/>
    </source>
</evidence>
<dbReference type="SUPFAM" id="SSF52540">
    <property type="entry name" value="P-loop containing nucleoside triphosphate hydrolases"/>
    <property type="match status" value="1"/>
</dbReference>
<dbReference type="Gene3D" id="3.40.50.300">
    <property type="entry name" value="P-loop containing nucleotide triphosphate hydrolases"/>
    <property type="match status" value="1"/>
</dbReference>
<dbReference type="PROSITE" id="PS50837">
    <property type="entry name" value="NACHT"/>
    <property type="match status" value="1"/>
</dbReference>
<feature type="region of interest" description="Disordered" evidence="5">
    <location>
        <begin position="1"/>
        <end position="20"/>
    </location>
</feature>
<feature type="domain" description="NACHT" evidence="6">
    <location>
        <begin position="364"/>
        <end position="511"/>
    </location>
</feature>
<dbReference type="PROSITE" id="PS00678">
    <property type="entry name" value="WD_REPEATS_1"/>
    <property type="match status" value="2"/>
</dbReference>
<dbReference type="PROSITE" id="PS00778">
    <property type="entry name" value="HIS_ACID_PHOSPHAT_2"/>
    <property type="match status" value="1"/>
</dbReference>
<dbReference type="GO" id="GO:0009277">
    <property type="term" value="C:fungal-type cell wall"/>
    <property type="evidence" value="ECO:0007669"/>
    <property type="project" value="TreeGrafter"/>
</dbReference>
<dbReference type="PANTHER" id="PTHR20963">
    <property type="entry name" value="MULTIPLE INOSITOL POLYPHOSPHATE PHOSPHATASE-RELATED"/>
    <property type="match status" value="1"/>
</dbReference>
<dbReference type="SMART" id="SM00320">
    <property type="entry name" value="WD40"/>
    <property type="match status" value="6"/>
</dbReference>
<sequence length="1666" mass="182694">MSPTTIPTSMSSHPGAPKQKKGIRRLLNPMNLSQPQSASRSSLHPGPEMPPATTTPTRGAGLITNTNLGELTTNGNVTSTCRLDSTPSVPYEQASTALLCGDPIDAGQEIPSHADTIANNTQSNLSLIAPFNPAIVPSEISSNVEHTSMKHKANPPGVMASVQVKESQNAAWNRLRGSLRSLNGKSSTFPLLSSAIDSLISCLDELEVAVRTRGDFEDLATGLTETTQSLEQYTDGTSSIFMSNSTARIAMAIEKQANEIGQELRRVSEGGVGEVRTDEAGMLRHYKQIQSHFRQLQIGASMSTGSIESEYIANTRLEGLNPAKQATYDSSLSTQISRRGCTEGTRIGVLNGLDNWLYNPTSSSTYWMNGMAGTGKTTIASTFCERVERRKLLAASFFCTRNSVECRSVVRIVPTIAYQLAQYSTPFLLTLCKVLEQNPSNGSKNIVKQFEQLLKEPLQQVKDAIPDNLVVVIDALDECDDRHGIELVLDMLLRHAAHVPLKFLVTSRPESEIYGKLSAYPQSQEVIHLHDIESSLVQSDIKLYLKEELASVSPGQAEVEQLAQRSGTLFIYAATLVRYISGKRSVDPQKRLRAVLDMTPGSTKKHAQIDSLYEAVLNAALSEDEPDVTRDIWTVLRIVLLAQEPISVKTIAKLADIADLQRVVLAVQPLRSVLHQSEKTGLVSALHASFLDFMFSNERSGAYVCDVARDSQQLAQRCFLVMEEQLRFNICDLEVSYLPDEKVENITEQIKANIPPPLAYVCRYWASHLASAAKLDMLLTMLGKFLCHRLLFWMEVLSLRGDMFIGVDGLLKAHQWLMRSGYSSSEIMLFVDDARSFVTAFAVNPVSQSTPHIYISSLPFCPQSSSVHKHYWKRTQGLLQLKGSLMKRREAAPLATWILGSEILSLALSPDGTRVVIGCLDKTVSILSAYDGAVLVGPLQGHANSISSVVFSSNGKLIASASLGTFRVWNAHNGTLIAGPFVGHMRHVNSVSFSPDGTHVVTGGHDCTIRVWDIYKRTLVVGPLTGDDVREGFVLCVAFSPNGALIASGSADQTVRLWNSHDGAPAALPFQGHTGRVECLVFTPDGTRLVTGSNDNTIRVWNTSDGSTVNSLFEGCKDGINSLAVSHDVSYSDYENILRIWNIATPALDLKLYNMPTGSASGYSSAAFHEGWNIREDGWVVNNSQHLLFWLPPDVASAWCSPYATLVRTKFGTLQVPKQELRIAIPFAAATSFNPLQWLGANGQWYPAPDVSGVLQEVPEGCTVDQVAIASRHGSRYPDPGAYNEWLALEAKVKNGTFSGPLEFLNDWHPVLTHPSDQIAQLSVTGYLETYSLGTQTRLRYPHLYADNTPFAVWANNAQRTIDSARLFARGFGGPNATALGTVYVVNPKGDQAGGNSLATSDLCPNYVDTSGANQTAIWDDIYLPPILKRLQKYIKGIDITTSDISIMPYLCGFETQITGKLSPFCDVFTESEFKQYEYRQDLRYYYGTGPGTNLPSTLMLPYLNATATLFLNGPGYTYPTGFTPPPVIVSYTHDNQLNELATAIGVFNTTGSLLPDKIENNRLFISSRINPMAGRIAFERMTCTKNDGVYVRIRVNDAIYPMQECQSGPGRMCPLTRFRQIVKAKVDRAGDFMTRCGLSPNQSISGGQTTIFWDTRLPWITAVQP</sequence>
<accession>A0A8H3A3S4</accession>
<feature type="repeat" description="WD" evidence="4">
    <location>
        <begin position="1070"/>
        <end position="1111"/>
    </location>
</feature>
<dbReference type="Pfam" id="PF00400">
    <property type="entry name" value="WD40"/>
    <property type="match status" value="5"/>
</dbReference>